<dbReference type="InterPro" id="IPR050525">
    <property type="entry name" value="ECM_Assembly_Org"/>
</dbReference>
<gene>
    <name evidence="2" type="ORF">PLOB_00030945</name>
</gene>
<dbReference type="EMBL" id="CALNXK010000004">
    <property type="protein sequence ID" value="CAH3036387.1"/>
    <property type="molecule type" value="Genomic_DNA"/>
</dbReference>
<dbReference type="Proteomes" id="UP001159405">
    <property type="component" value="Unassembled WGS sequence"/>
</dbReference>
<evidence type="ECO:0000313" key="3">
    <source>
        <dbReference type="Proteomes" id="UP001159405"/>
    </source>
</evidence>
<accession>A0ABN8MXC3</accession>
<protein>
    <recommendedName>
        <fullName evidence="1">VWFA domain-containing protein</fullName>
    </recommendedName>
</protein>
<feature type="domain" description="VWFA" evidence="1">
    <location>
        <begin position="57"/>
        <end position="236"/>
    </location>
</feature>
<evidence type="ECO:0000313" key="2">
    <source>
        <dbReference type="EMBL" id="CAH3036387.1"/>
    </source>
</evidence>
<evidence type="ECO:0000259" key="1">
    <source>
        <dbReference type="PROSITE" id="PS50234"/>
    </source>
</evidence>
<sequence>MNIPYVQSGTAMPFPQAVYPSAASKDSYVQHAKKALGTNISSEVERATRDKCAKKIDLAIVLDASASIGEENFKLAKDLTRTLLRQFEISKDEVLTSLVSYSQHINVAPKFDDYYNETQLEKALDRHFYESSSTSTGRALKMVTNDLFGVKGGARIGHRDVRKVVVIVTDGFSTTGVEFLKDKVRMIRDQGIEVFVIGITRRINREELLALSSTPVKYHLLRLNDSQDVNKVVESITNQLCK</sequence>
<dbReference type="CDD" id="cd01450">
    <property type="entry name" value="vWFA_subfamily_ECM"/>
    <property type="match status" value="1"/>
</dbReference>
<dbReference type="PROSITE" id="PS50234">
    <property type="entry name" value="VWFA"/>
    <property type="match status" value="1"/>
</dbReference>
<dbReference type="SUPFAM" id="SSF53300">
    <property type="entry name" value="vWA-like"/>
    <property type="match status" value="1"/>
</dbReference>
<dbReference type="PANTHER" id="PTHR24020">
    <property type="entry name" value="COLLAGEN ALPHA"/>
    <property type="match status" value="1"/>
</dbReference>
<dbReference type="Gene3D" id="3.40.50.410">
    <property type="entry name" value="von Willebrand factor, type A domain"/>
    <property type="match status" value="1"/>
</dbReference>
<organism evidence="2 3">
    <name type="scientific">Porites lobata</name>
    <dbReference type="NCBI Taxonomy" id="104759"/>
    <lineage>
        <taxon>Eukaryota</taxon>
        <taxon>Metazoa</taxon>
        <taxon>Cnidaria</taxon>
        <taxon>Anthozoa</taxon>
        <taxon>Hexacorallia</taxon>
        <taxon>Scleractinia</taxon>
        <taxon>Fungiina</taxon>
        <taxon>Poritidae</taxon>
        <taxon>Porites</taxon>
    </lineage>
</organism>
<dbReference type="SMART" id="SM00327">
    <property type="entry name" value="VWA"/>
    <property type="match status" value="1"/>
</dbReference>
<dbReference type="PRINTS" id="PR00453">
    <property type="entry name" value="VWFADOMAIN"/>
</dbReference>
<reference evidence="2 3" key="1">
    <citation type="submission" date="2022-05" db="EMBL/GenBank/DDBJ databases">
        <authorList>
            <consortium name="Genoscope - CEA"/>
            <person name="William W."/>
        </authorList>
    </citation>
    <scope>NUCLEOTIDE SEQUENCE [LARGE SCALE GENOMIC DNA]</scope>
</reference>
<comment type="caution">
    <text evidence="2">The sequence shown here is derived from an EMBL/GenBank/DDBJ whole genome shotgun (WGS) entry which is preliminary data.</text>
</comment>
<keyword evidence="3" id="KW-1185">Reference proteome</keyword>
<dbReference type="Pfam" id="PF00092">
    <property type="entry name" value="VWA"/>
    <property type="match status" value="1"/>
</dbReference>
<name>A0ABN8MXC3_9CNID</name>
<proteinExistence type="predicted"/>
<dbReference type="InterPro" id="IPR036465">
    <property type="entry name" value="vWFA_dom_sf"/>
</dbReference>
<dbReference type="PANTHER" id="PTHR24020:SF20">
    <property type="entry name" value="PH DOMAIN-CONTAINING PROTEIN"/>
    <property type="match status" value="1"/>
</dbReference>
<dbReference type="InterPro" id="IPR002035">
    <property type="entry name" value="VWF_A"/>
</dbReference>